<organism evidence="2">
    <name type="scientific">Inoviridae sp. ctJfE44</name>
    <dbReference type="NCBI Taxonomy" id="2825779"/>
    <lineage>
        <taxon>Viruses</taxon>
        <taxon>Monodnaviria</taxon>
        <taxon>Loebvirae</taxon>
        <taxon>Hofneiviricota</taxon>
        <taxon>Faserviricetes</taxon>
        <taxon>Tubulavirales</taxon>
        <taxon>Inoviridae</taxon>
    </lineage>
</organism>
<name>A0A8S5UB88_9VIRU</name>
<dbReference type="EMBL" id="BK016060">
    <property type="protein sequence ID" value="DAF91740.1"/>
    <property type="molecule type" value="Genomic_DNA"/>
</dbReference>
<protein>
    <submittedName>
        <fullName evidence="2">Uncharacterized protein</fullName>
    </submittedName>
</protein>
<proteinExistence type="predicted"/>
<evidence type="ECO:0000313" key="2">
    <source>
        <dbReference type="EMBL" id="DAF91740.1"/>
    </source>
</evidence>
<evidence type="ECO:0000256" key="1">
    <source>
        <dbReference type="SAM" id="Phobius"/>
    </source>
</evidence>
<feature type="transmembrane region" description="Helical" evidence="1">
    <location>
        <begin position="12"/>
        <end position="32"/>
    </location>
</feature>
<accession>A0A8S5UB88</accession>
<keyword evidence="1" id="KW-1133">Transmembrane helix</keyword>
<keyword evidence="1" id="KW-0472">Membrane</keyword>
<reference evidence="2" key="1">
    <citation type="journal article" date="2021" name="Proc. Natl. Acad. Sci. U.S.A.">
        <title>A Catalog of Tens of Thousands of Viruses from Human Metagenomes Reveals Hidden Associations with Chronic Diseases.</title>
        <authorList>
            <person name="Tisza M.J."/>
            <person name="Buck C.B."/>
        </authorList>
    </citation>
    <scope>NUCLEOTIDE SEQUENCE</scope>
    <source>
        <strain evidence="2">CtJfE44</strain>
    </source>
</reference>
<keyword evidence="1" id="KW-0812">Transmembrane</keyword>
<sequence>MNFIPLLMELFPYGFGIGFALYTCLSLLSFGVRKAISLLNIKS</sequence>